<feature type="transmembrane region" description="Helical" evidence="1">
    <location>
        <begin position="58"/>
        <end position="77"/>
    </location>
</feature>
<dbReference type="OrthoDB" id="9792475at2"/>
<dbReference type="Pfam" id="PF11821">
    <property type="entry name" value="ActD"/>
    <property type="match status" value="1"/>
</dbReference>
<feature type="transmembrane region" description="Helical" evidence="1">
    <location>
        <begin position="97"/>
        <end position="120"/>
    </location>
</feature>
<keyword evidence="1" id="KW-0812">Transmembrane</keyword>
<dbReference type="PANTHER" id="PTHR40394">
    <property type="entry name" value="LIPOPROTEIN-RELATED"/>
    <property type="match status" value="1"/>
</dbReference>
<accession>A0A315ZE59</accession>
<protein>
    <submittedName>
        <fullName evidence="2">Quinol:cytochrome c oxidoreductase membrane protein</fullName>
    </submittedName>
</protein>
<reference evidence="2 3" key="1">
    <citation type="submission" date="2018-03" db="EMBL/GenBank/DDBJ databases">
        <title>Genomic Encyclopedia of Archaeal and Bacterial Type Strains, Phase II (KMG-II): from individual species to whole genera.</title>
        <authorList>
            <person name="Goeker M."/>
        </authorList>
    </citation>
    <scope>NUCLEOTIDE SEQUENCE [LARGE SCALE GENOMIC DNA]</scope>
    <source>
        <strain evidence="2 3">DSM 28229</strain>
    </source>
</reference>
<evidence type="ECO:0000313" key="3">
    <source>
        <dbReference type="Proteomes" id="UP000245535"/>
    </source>
</evidence>
<organism evidence="2 3">
    <name type="scientific">Sediminitomix flava</name>
    <dbReference type="NCBI Taxonomy" id="379075"/>
    <lineage>
        <taxon>Bacteria</taxon>
        <taxon>Pseudomonadati</taxon>
        <taxon>Bacteroidota</taxon>
        <taxon>Cytophagia</taxon>
        <taxon>Cytophagales</taxon>
        <taxon>Flammeovirgaceae</taxon>
        <taxon>Sediminitomix</taxon>
    </lineage>
</organism>
<dbReference type="Proteomes" id="UP000245535">
    <property type="component" value="Unassembled WGS sequence"/>
</dbReference>
<name>A0A315ZE59_SEDFL</name>
<keyword evidence="1" id="KW-1133">Transmembrane helix</keyword>
<gene>
    <name evidence="2" type="ORF">BC781_102656</name>
</gene>
<dbReference type="RefSeq" id="WP_109617381.1">
    <property type="nucleotide sequence ID" value="NZ_QGDO01000002.1"/>
</dbReference>
<evidence type="ECO:0000313" key="2">
    <source>
        <dbReference type="EMBL" id="PWJ43108.1"/>
    </source>
</evidence>
<dbReference type="AlphaFoldDB" id="A0A315ZE59"/>
<dbReference type="EMBL" id="QGDO01000002">
    <property type="protein sequence ID" value="PWJ43108.1"/>
    <property type="molecule type" value="Genomic_DNA"/>
</dbReference>
<evidence type="ECO:0000256" key="1">
    <source>
        <dbReference type="SAM" id="Phobius"/>
    </source>
</evidence>
<keyword evidence="1" id="KW-0472">Membrane</keyword>
<comment type="caution">
    <text evidence="2">The sequence shown here is derived from an EMBL/GenBank/DDBJ whole genome shotgun (WGS) entry which is preliminary data.</text>
</comment>
<sequence length="204" mass="23013">MEKNKHFLVGIFDDHDILLNAVKHVRKQGVKIEEVYTPYPVHFLEDALGYKRSFMPKAAFGFGALGTSLAIFFQTWVMGIDWPMIIGGKTHVAIPDFVPITFELTVLLSAFGMVGTFFGTQDLKPHKVPRVFDRRQSDDKHVMAIDLAANSLSEEELTALLKDVQAEEVNRKDFTDKENKGSFIEYVVDLFTNGVTESARSLNK</sequence>
<keyword evidence="3" id="KW-1185">Reference proteome</keyword>
<dbReference type="PANTHER" id="PTHR40394:SF2">
    <property type="entry name" value="QUINOL:CYTOCHROME C OXIDOREDUCTASE MEMBRANE PROTEIN"/>
    <property type="match status" value="1"/>
</dbReference>
<dbReference type="InterPro" id="IPR021776">
    <property type="entry name" value="ActD"/>
</dbReference>
<proteinExistence type="predicted"/>